<gene>
    <name evidence="2" type="ORF">DPMN_093942</name>
</gene>
<dbReference type="EMBL" id="JAIWYP010000003">
    <property type="protein sequence ID" value="KAH3851460.1"/>
    <property type="molecule type" value="Genomic_DNA"/>
</dbReference>
<evidence type="ECO:0000313" key="3">
    <source>
        <dbReference type="Proteomes" id="UP000828390"/>
    </source>
</evidence>
<dbReference type="Proteomes" id="UP000828390">
    <property type="component" value="Unassembled WGS sequence"/>
</dbReference>
<protein>
    <submittedName>
        <fullName evidence="2">Uncharacterized protein</fullName>
    </submittedName>
</protein>
<comment type="caution">
    <text evidence="2">The sequence shown here is derived from an EMBL/GenBank/DDBJ whole genome shotgun (WGS) entry which is preliminary data.</text>
</comment>
<name>A0A9D4R319_DREPO</name>
<accession>A0A9D4R319</accession>
<dbReference type="AlphaFoldDB" id="A0A9D4R319"/>
<reference evidence="2" key="1">
    <citation type="journal article" date="2019" name="bioRxiv">
        <title>The Genome of the Zebra Mussel, Dreissena polymorpha: A Resource for Invasive Species Research.</title>
        <authorList>
            <person name="McCartney M.A."/>
            <person name="Auch B."/>
            <person name="Kono T."/>
            <person name="Mallez S."/>
            <person name="Zhang Y."/>
            <person name="Obille A."/>
            <person name="Becker A."/>
            <person name="Abrahante J.E."/>
            <person name="Garbe J."/>
            <person name="Badalamenti J.P."/>
            <person name="Herman A."/>
            <person name="Mangelson H."/>
            <person name="Liachko I."/>
            <person name="Sullivan S."/>
            <person name="Sone E.D."/>
            <person name="Koren S."/>
            <person name="Silverstein K.A.T."/>
            <person name="Beckman K.B."/>
            <person name="Gohl D.M."/>
        </authorList>
    </citation>
    <scope>NUCLEOTIDE SEQUENCE</scope>
    <source>
        <strain evidence="2">Duluth1</strain>
        <tissue evidence="2">Whole animal</tissue>
    </source>
</reference>
<organism evidence="2 3">
    <name type="scientific">Dreissena polymorpha</name>
    <name type="common">Zebra mussel</name>
    <name type="synonym">Mytilus polymorpha</name>
    <dbReference type="NCBI Taxonomy" id="45954"/>
    <lineage>
        <taxon>Eukaryota</taxon>
        <taxon>Metazoa</taxon>
        <taxon>Spiralia</taxon>
        <taxon>Lophotrochozoa</taxon>
        <taxon>Mollusca</taxon>
        <taxon>Bivalvia</taxon>
        <taxon>Autobranchia</taxon>
        <taxon>Heteroconchia</taxon>
        <taxon>Euheterodonta</taxon>
        <taxon>Imparidentia</taxon>
        <taxon>Neoheterodontei</taxon>
        <taxon>Myida</taxon>
        <taxon>Dreissenoidea</taxon>
        <taxon>Dreissenidae</taxon>
        <taxon>Dreissena</taxon>
    </lineage>
</organism>
<feature type="region of interest" description="Disordered" evidence="1">
    <location>
        <begin position="25"/>
        <end position="44"/>
    </location>
</feature>
<evidence type="ECO:0000313" key="2">
    <source>
        <dbReference type="EMBL" id="KAH3851460.1"/>
    </source>
</evidence>
<proteinExistence type="predicted"/>
<sequence length="91" mass="10436">MADKQGQRNDSYFNRVLKRTRELAKISAGKANNTPGNPERPSETNLFDTQLGEIPKKLKSTAPFLKIRIDSARMRYATLRRAETLMHCRSK</sequence>
<reference evidence="2" key="2">
    <citation type="submission" date="2020-11" db="EMBL/GenBank/DDBJ databases">
        <authorList>
            <person name="McCartney M.A."/>
            <person name="Auch B."/>
            <person name="Kono T."/>
            <person name="Mallez S."/>
            <person name="Becker A."/>
            <person name="Gohl D.M."/>
            <person name="Silverstein K.A.T."/>
            <person name="Koren S."/>
            <person name="Bechman K.B."/>
            <person name="Herman A."/>
            <person name="Abrahante J.E."/>
            <person name="Garbe J."/>
        </authorList>
    </citation>
    <scope>NUCLEOTIDE SEQUENCE</scope>
    <source>
        <strain evidence="2">Duluth1</strain>
        <tissue evidence="2">Whole animal</tissue>
    </source>
</reference>
<keyword evidence="3" id="KW-1185">Reference proteome</keyword>
<evidence type="ECO:0000256" key="1">
    <source>
        <dbReference type="SAM" id="MobiDB-lite"/>
    </source>
</evidence>